<evidence type="ECO:0000259" key="6">
    <source>
        <dbReference type="Pfam" id="PF01494"/>
    </source>
</evidence>
<dbReference type="SUPFAM" id="SSF51905">
    <property type="entry name" value="FAD/NAD(P)-binding domain"/>
    <property type="match status" value="1"/>
</dbReference>
<gene>
    <name evidence="7" type="ORF">APUU_40206S</name>
</gene>
<reference evidence="7" key="1">
    <citation type="submission" date="2021-01" db="EMBL/GenBank/DDBJ databases">
        <authorList>
            <consortium name="Aspergillus puulaauensis MK2 genome sequencing consortium"/>
            <person name="Kazuki M."/>
            <person name="Futagami T."/>
        </authorList>
    </citation>
    <scope>NUCLEOTIDE SEQUENCE</scope>
    <source>
        <strain evidence="7">MK2</strain>
    </source>
</reference>
<dbReference type="Pfam" id="PF01494">
    <property type="entry name" value="FAD_binding_3"/>
    <property type="match status" value="1"/>
</dbReference>
<dbReference type="GO" id="GO:0071949">
    <property type="term" value="F:FAD binding"/>
    <property type="evidence" value="ECO:0007669"/>
    <property type="project" value="InterPro"/>
</dbReference>
<keyword evidence="2" id="KW-0285">Flavoprotein</keyword>
<dbReference type="InterPro" id="IPR036188">
    <property type="entry name" value="FAD/NAD-bd_sf"/>
</dbReference>
<keyword evidence="8" id="KW-1185">Reference proteome</keyword>
<keyword evidence="3" id="KW-0274">FAD</keyword>
<keyword evidence="4" id="KW-0560">Oxidoreductase</keyword>
<dbReference type="AlphaFoldDB" id="A0A7R7XM94"/>
<dbReference type="GeneID" id="64973767"/>
<dbReference type="EMBL" id="AP024446">
    <property type="protein sequence ID" value="BCS23762.1"/>
    <property type="molecule type" value="Genomic_DNA"/>
</dbReference>
<dbReference type="Proteomes" id="UP000654913">
    <property type="component" value="Chromosome 4"/>
</dbReference>
<evidence type="ECO:0000256" key="4">
    <source>
        <dbReference type="ARBA" id="ARBA00023002"/>
    </source>
</evidence>
<evidence type="ECO:0000256" key="1">
    <source>
        <dbReference type="ARBA" id="ARBA00007992"/>
    </source>
</evidence>
<dbReference type="GO" id="GO:0004497">
    <property type="term" value="F:monooxygenase activity"/>
    <property type="evidence" value="ECO:0007669"/>
    <property type="project" value="UniProtKB-KW"/>
</dbReference>
<dbReference type="SUPFAM" id="SSF54373">
    <property type="entry name" value="FAD-linked reductases, C-terminal domain"/>
    <property type="match status" value="1"/>
</dbReference>
<organism evidence="7 8">
    <name type="scientific">Aspergillus puulaauensis</name>
    <dbReference type="NCBI Taxonomy" id="1220207"/>
    <lineage>
        <taxon>Eukaryota</taxon>
        <taxon>Fungi</taxon>
        <taxon>Dikarya</taxon>
        <taxon>Ascomycota</taxon>
        <taxon>Pezizomycotina</taxon>
        <taxon>Eurotiomycetes</taxon>
        <taxon>Eurotiomycetidae</taxon>
        <taxon>Eurotiales</taxon>
        <taxon>Aspergillaceae</taxon>
        <taxon>Aspergillus</taxon>
    </lineage>
</organism>
<name>A0A7R7XM94_9EURO</name>
<dbReference type="KEGG" id="apuu:APUU_40206S"/>
<dbReference type="InterPro" id="IPR002938">
    <property type="entry name" value="FAD-bd"/>
</dbReference>
<protein>
    <recommendedName>
        <fullName evidence="6">FAD-binding domain-containing protein</fullName>
    </recommendedName>
</protein>
<dbReference type="PROSITE" id="PS51257">
    <property type="entry name" value="PROKAR_LIPOPROTEIN"/>
    <property type="match status" value="1"/>
</dbReference>
<dbReference type="Gene3D" id="3.50.50.60">
    <property type="entry name" value="FAD/NAD(P)-binding domain"/>
    <property type="match status" value="1"/>
</dbReference>
<dbReference type="FunFam" id="3.50.50.60:FF:000115">
    <property type="entry name" value="Salicylate hydroxylase, putative"/>
    <property type="match status" value="1"/>
</dbReference>
<dbReference type="InterPro" id="IPR050493">
    <property type="entry name" value="FAD-dep_Monooxygenase_BioMet"/>
</dbReference>
<accession>A0A7R7XM94</accession>
<comment type="similarity">
    <text evidence="1">Belongs to the paxM FAD-dependent monooxygenase family.</text>
</comment>
<proteinExistence type="inferred from homology"/>
<sequence>MKVIIVGGGLGGLACAIACRRENLDVVVLERSSDAREIGAGIQIPPNGGRIIEQLGLLPTVLEKGSIVQHVDFRRYHDGTLLRSMPFGEDIIEEFGVPWVIIHREDFHRVLLDEATRLGAEIRLGAEVTDIVFEQPEVVLAGGERVAGDVVIGADGLYSRVRDIVLGTPTKPEETGDLAYRAIFKREQLEALNDPDVNELCQKVAVTSWLGPDKHSIFYPVRGGSEFNLVLLRPDNLEKGARRVQGDVEEMRESYAGWDETLRKLISCVPTVTTWKLTSLSELPTWTKGPVALLGDACHPTLPYQAQGAAMAVEDGFAIGKLLGLSTTIEKYTSRDEPPQAQLAQILDVYEAIRKARTTRNVQGAARNRMIFHIPDGIVQAVRDFVLGYAGMTRKSDWTLLFSARMRRTLYHDLAGECEREFECSISRLGQ</sequence>
<evidence type="ECO:0000256" key="3">
    <source>
        <dbReference type="ARBA" id="ARBA00022827"/>
    </source>
</evidence>
<dbReference type="OrthoDB" id="1878542at2759"/>
<dbReference type="PRINTS" id="PR00420">
    <property type="entry name" value="RNGMNOXGNASE"/>
</dbReference>
<evidence type="ECO:0000313" key="8">
    <source>
        <dbReference type="Proteomes" id="UP000654913"/>
    </source>
</evidence>
<evidence type="ECO:0000313" key="7">
    <source>
        <dbReference type="EMBL" id="BCS23762.1"/>
    </source>
</evidence>
<feature type="domain" description="FAD-binding" evidence="6">
    <location>
        <begin position="2"/>
        <end position="326"/>
    </location>
</feature>
<dbReference type="RefSeq" id="XP_041555956.1">
    <property type="nucleotide sequence ID" value="XM_041703252.1"/>
</dbReference>
<keyword evidence="5" id="KW-0503">Monooxygenase</keyword>
<dbReference type="PANTHER" id="PTHR13789:SF311">
    <property type="entry name" value="HYDROXYLASE, PUTATIVE (AFU_ORTHOLOGUE AFUA_5G10180)-RELATED"/>
    <property type="match status" value="1"/>
</dbReference>
<evidence type="ECO:0000256" key="5">
    <source>
        <dbReference type="ARBA" id="ARBA00023033"/>
    </source>
</evidence>
<dbReference type="PANTHER" id="PTHR13789">
    <property type="entry name" value="MONOOXYGENASE"/>
    <property type="match status" value="1"/>
</dbReference>
<reference evidence="7" key="2">
    <citation type="submission" date="2021-02" db="EMBL/GenBank/DDBJ databases">
        <title>Aspergillus puulaauensis MK2 genome sequence.</title>
        <authorList>
            <person name="Futagami T."/>
            <person name="Mori K."/>
            <person name="Kadooka C."/>
            <person name="Tanaka T."/>
        </authorList>
    </citation>
    <scope>NUCLEOTIDE SEQUENCE</scope>
    <source>
        <strain evidence="7">MK2</strain>
    </source>
</reference>
<evidence type="ECO:0000256" key="2">
    <source>
        <dbReference type="ARBA" id="ARBA00022630"/>
    </source>
</evidence>